<evidence type="ECO:0000313" key="1">
    <source>
        <dbReference type="EMBL" id="MDR7120462.1"/>
    </source>
</evidence>
<dbReference type="EMBL" id="JAVDWR010000003">
    <property type="protein sequence ID" value="MDR7120462.1"/>
    <property type="molecule type" value="Genomic_DNA"/>
</dbReference>
<keyword evidence="2" id="KW-1185">Reference proteome</keyword>
<gene>
    <name evidence="1" type="ORF">J2W69_001396</name>
</gene>
<accession>A0ABU1VXP9</accession>
<evidence type="ECO:0000313" key="2">
    <source>
        <dbReference type="Proteomes" id="UP001257909"/>
    </source>
</evidence>
<dbReference type="Pfam" id="PF10095">
    <property type="entry name" value="DUF2333"/>
    <property type="match status" value="1"/>
</dbReference>
<reference evidence="1 2" key="1">
    <citation type="submission" date="2023-07" db="EMBL/GenBank/DDBJ databases">
        <title>Sorghum-associated microbial communities from plants grown in Nebraska, USA.</title>
        <authorList>
            <person name="Schachtman D."/>
        </authorList>
    </citation>
    <scope>NUCLEOTIDE SEQUENCE [LARGE SCALE GENOMIC DNA]</scope>
    <source>
        <strain evidence="1 2">4138</strain>
    </source>
</reference>
<proteinExistence type="predicted"/>
<protein>
    <recommendedName>
        <fullName evidence="3">DUF2333 family protein</fullName>
    </recommendedName>
</protein>
<dbReference type="PIRSF" id="PIRSF029693">
    <property type="entry name" value="UCP029693"/>
    <property type="match status" value="1"/>
</dbReference>
<sequence>MNRFRIVSLTVLFVFILGYGTAWWASREPEVFDVGDLSAQLSPEHKHIVGYTTTSALIRVLETLLSKNGGFISNDVTPSFSLLDNMPAWELGALEMSRDLALALRKDLSRSQSQSIENHYLKLAQPMLNIDHRSWAVPAAETEYRSAIKQLVLYRAALLDPAKTDSQFYTRADNLRDLLKNVEKRMGSYSQRLSVSVGQDRLNTDLAGDRNARQSTATAESSKIKTSWWSIDDEFYEARGACWALLHFLKAIELDFAEVLTNKNAMISLRQIIRELEATQEPVWSPMILNGRGFGFMANHSLVMANYISRANAALLDLTELLAQG</sequence>
<dbReference type="Proteomes" id="UP001257909">
    <property type="component" value="Unassembled WGS sequence"/>
</dbReference>
<evidence type="ECO:0008006" key="3">
    <source>
        <dbReference type="Google" id="ProtNLM"/>
    </source>
</evidence>
<dbReference type="InterPro" id="IPR016936">
    <property type="entry name" value="UCP029693"/>
</dbReference>
<dbReference type="RefSeq" id="WP_310275937.1">
    <property type="nucleotide sequence ID" value="NZ_JAVDWR010000003.1"/>
</dbReference>
<name>A0ABU1VXP9_9GAMM</name>
<organism evidence="1 2">
    <name type="scientific">Rheinheimera soli</name>
    <dbReference type="NCBI Taxonomy" id="443616"/>
    <lineage>
        <taxon>Bacteria</taxon>
        <taxon>Pseudomonadati</taxon>
        <taxon>Pseudomonadota</taxon>
        <taxon>Gammaproteobacteria</taxon>
        <taxon>Chromatiales</taxon>
        <taxon>Chromatiaceae</taxon>
        <taxon>Rheinheimera</taxon>
    </lineage>
</organism>
<comment type="caution">
    <text evidence="1">The sequence shown here is derived from an EMBL/GenBank/DDBJ whole genome shotgun (WGS) entry which is preliminary data.</text>
</comment>